<accession>A0A1B7TF26</accession>
<keyword evidence="5 12" id="KW-0999">Mitochondrion inner membrane</keyword>
<evidence type="ECO:0000313" key="13">
    <source>
        <dbReference type="EMBL" id="OBA27359.1"/>
    </source>
</evidence>
<sequence length="182" mass="20864">MFNSVLRSNSKLITRNNLLLRQKSAYRYLSFKVSDKYKLPKQNSGAVEGSINDDLKKPEIDYSKGGFHWNYEKIVSAALIPFVSLPFYSYFVLGNLNIDPIMDAVLSTLILIHVSYGYESCIVDYISKRKFGYWHDVCKRLLQAGGILSLYGIFIMETENNGLTNLIRRLWTAKSADAEENR</sequence>
<evidence type="ECO:0000256" key="6">
    <source>
        <dbReference type="ARBA" id="ARBA00022946"/>
    </source>
</evidence>
<dbReference type="GO" id="GO:0006121">
    <property type="term" value="P:mitochondrial electron transport, succinate to ubiquinone"/>
    <property type="evidence" value="ECO:0007669"/>
    <property type="project" value="TreeGrafter"/>
</dbReference>
<dbReference type="Proteomes" id="UP000092321">
    <property type="component" value="Unassembled WGS sequence"/>
</dbReference>
<dbReference type="PANTHER" id="PTHR13337:SF2">
    <property type="entry name" value="SUCCINATE DEHYDROGENASE [UBIQUINONE] CYTOCHROME B SMALL SUBUNIT, MITOCHONDRIAL"/>
    <property type="match status" value="1"/>
</dbReference>
<keyword evidence="14" id="KW-1185">Reference proteome</keyword>
<dbReference type="EMBL" id="LXPE01000009">
    <property type="protein sequence ID" value="OBA27359.1"/>
    <property type="molecule type" value="Genomic_DNA"/>
</dbReference>
<evidence type="ECO:0000256" key="1">
    <source>
        <dbReference type="ARBA" id="ARBA00004448"/>
    </source>
</evidence>
<comment type="caution">
    <text evidence="13">The sequence shown here is derived from an EMBL/GenBank/DDBJ whole genome shotgun (WGS) entry which is preliminary data.</text>
</comment>
<dbReference type="AlphaFoldDB" id="A0A1B7TF26"/>
<evidence type="ECO:0000256" key="3">
    <source>
        <dbReference type="ARBA" id="ARBA00022448"/>
    </source>
</evidence>
<dbReference type="PANTHER" id="PTHR13337">
    <property type="entry name" value="SUCCINATE DEHYDROGENASE"/>
    <property type="match status" value="1"/>
</dbReference>
<dbReference type="OrthoDB" id="18577at2759"/>
<dbReference type="Gene3D" id="1.20.1300.10">
    <property type="entry name" value="Fumarate reductase/succinate dehydrogenase, transmembrane subunit"/>
    <property type="match status" value="1"/>
</dbReference>
<keyword evidence="11" id="KW-0408">Iron</keyword>
<keyword evidence="4 12" id="KW-0812">Transmembrane</keyword>
<feature type="binding site" evidence="10">
    <location>
        <position position="125"/>
    </location>
    <ligand>
        <name>a ubiquinone</name>
        <dbReference type="ChEBI" id="CHEBI:16389"/>
        <note>ligand shared with IP/SDHB</note>
    </ligand>
</feature>
<comment type="caution">
    <text evidence="12">Lacks conserved residue(s) required for the propagation of feature annotation.</text>
</comment>
<name>A0A1B7TF26_9ASCO</name>
<feature type="transmembrane region" description="Helical" evidence="12">
    <location>
        <begin position="74"/>
        <end position="93"/>
    </location>
</feature>
<evidence type="ECO:0000313" key="14">
    <source>
        <dbReference type="Proteomes" id="UP000092321"/>
    </source>
</evidence>
<feature type="binding site" description="axial binding residue" evidence="11">
    <location>
        <position position="113"/>
    </location>
    <ligand>
        <name>heme b</name>
        <dbReference type="ChEBI" id="CHEBI:60344"/>
        <note>ligand shared with SDHC</note>
    </ligand>
    <ligandPart>
        <name>Fe</name>
        <dbReference type="ChEBI" id="CHEBI:18248"/>
    </ligandPart>
</feature>
<keyword evidence="11" id="KW-0479">Metal-binding</keyword>
<keyword evidence="3" id="KW-0813">Transport</keyword>
<organism evidence="13 14">
    <name type="scientific">Hanseniaspora valbyensis NRRL Y-1626</name>
    <dbReference type="NCBI Taxonomy" id="766949"/>
    <lineage>
        <taxon>Eukaryota</taxon>
        <taxon>Fungi</taxon>
        <taxon>Dikarya</taxon>
        <taxon>Ascomycota</taxon>
        <taxon>Saccharomycotina</taxon>
        <taxon>Saccharomycetes</taxon>
        <taxon>Saccharomycodales</taxon>
        <taxon>Saccharomycodaceae</taxon>
        <taxon>Hanseniaspora</taxon>
    </lineage>
</organism>
<evidence type="ECO:0000256" key="12">
    <source>
        <dbReference type="RuleBase" id="RU364031"/>
    </source>
</evidence>
<evidence type="ECO:0000256" key="5">
    <source>
        <dbReference type="ARBA" id="ARBA00022792"/>
    </source>
</evidence>
<protein>
    <recommendedName>
        <fullName evidence="12">Succinate dehydrogenase [ubiquinone] cytochrome b small subunit</fullName>
    </recommendedName>
</protein>
<dbReference type="GO" id="GO:0020037">
    <property type="term" value="F:heme binding"/>
    <property type="evidence" value="ECO:0007669"/>
    <property type="project" value="TreeGrafter"/>
</dbReference>
<keyword evidence="9 12" id="KW-0472">Membrane</keyword>
<proteinExistence type="inferred from homology"/>
<evidence type="ECO:0000256" key="8">
    <source>
        <dbReference type="ARBA" id="ARBA00023128"/>
    </source>
</evidence>
<feature type="transmembrane region" description="Helical" evidence="12">
    <location>
        <begin position="105"/>
        <end position="126"/>
    </location>
</feature>
<dbReference type="CDD" id="cd03496">
    <property type="entry name" value="SQR_TypeC_CybS"/>
    <property type="match status" value="1"/>
</dbReference>
<keyword evidence="7 12" id="KW-1133">Transmembrane helix</keyword>
<evidence type="ECO:0000256" key="11">
    <source>
        <dbReference type="PIRSR" id="PIRSR607992-2"/>
    </source>
</evidence>
<dbReference type="GO" id="GO:0046872">
    <property type="term" value="F:metal ion binding"/>
    <property type="evidence" value="ECO:0007669"/>
    <property type="project" value="UniProtKB-KW"/>
</dbReference>
<evidence type="ECO:0000256" key="9">
    <source>
        <dbReference type="ARBA" id="ARBA00023136"/>
    </source>
</evidence>
<dbReference type="InterPro" id="IPR007992">
    <property type="entry name" value="CybS"/>
</dbReference>
<keyword evidence="6 12" id="KW-0809">Transit peptide</keyword>
<dbReference type="InterPro" id="IPR034804">
    <property type="entry name" value="SQR/QFR_C/D"/>
</dbReference>
<evidence type="ECO:0000256" key="4">
    <source>
        <dbReference type="ARBA" id="ARBA00022692"/>
    </source>
</evidence>
<comment type="subcellular location">
    <subcellularLocation>
        <location evidence="1 12">Mitochondrion inner membrane</location>
        <topology evidence="1 12">Multi-pass membrane protein</topology>
    </subcellularLocation>
</comment>
<reference evidence="14" key="1">
    <citation type="journal article" date="2016" name="Proc. Natl. Acad. Sci. U.S.A.">
        <title>Comparative genomics of biotechnologically important yeasts.</title>
        <authorList>
            <person name="Riley R."/>
            <person name="Haridas S."/>
            <person name="Wolfe K.H."/>
            <person name="Lopes M.R."/>
            <person name="Hittinger C.T."/>
            <person name="Goeker M."/>
            <person name="Salamov A.A."/>
            <person name="Wisecaver J.H."/>
            <person name="Long T.M."/>
            <person name="Calvey C.H."/>
            <person name="Aerts A.L."/>
            <person name="Barry K.W."/>
            <person name="Choi C."/>
            <person name="Clum A."/>
            <person name="Coughlan A.Y."/>
            <person name="Deshpande S."/>
            <person name="Douglass A.P."/>
            <person name="Hanson S.J."/>
            <person name="Klenk H.-P."/>
            <person name="LaButti K.M."/>
            <person name="Lapidus A."/>
            <person name="Lindquist E.A."/>
            <person name="Lipzen A.M."/>
            <person name="Meier-Kolthoff J.P."/>
            <person name="Ohm R.A."/>
            <person name="Otillar R.P."/>
            <person name="Pangilinan J.L."/>
            <person name="Peng Y."/>
            <person name="Rokas A."/>
            <person name="Rosa C.A."/>
            <person name="Scheuner C."/>
            <person name="Sibirny A.A."/>
            <person name="Slot J.C."/>
            <person name="Stielow J.B."/>
            <person name="Sun H."/>
            <person name="Kurtzman C.P."/>
            <person name="Blackwell M."/>
            <person name="Grigoriev I.V."/>
            <person name="Jeffries T.W."/>
        </authorList>
    </citation>
    <scope>NUCLEOTIDE SEQUENCE [LARGE SCALE GENOMIC DNA]</scope>
    <source>
        <strain evidence="14">NRRL Y-1626</strain>
    </source>
</reference>
<evidence type="ECO:0000256" key="7">
    <source>
        <dbReference type="ARBA" id="ARBA00022989"/>
    </source>
</evidence>
<dbReference type="Pfam" id="PF05328">
    <property type="entry name" value="CybS"/>
    <property type="match status" value="1"/>
</dbReference>
<comment type="similarity">
    <text evidence="2 12">Belongs to the CybS family.</text>
</comment>
<gene>
    <name evidence="13" type="ORF">HANVADRAFT_48334</name>
</gene>
<dbReference type="GO" id="GO:0006099">
    <property type="term" value="P:tricarboxylic acid cycle"/>
    <property type="evidence" value="ECO:0007669"/>
    <property type="project" value="TreeGrafter"/>
</dbReference>
<evidence type="ECO:0000256" key="2">
    <source>
        <dbReference type="ARBA" id="ARBA00007294"/>
    </source>
</evidence>
<evidence type="ECO:0000256" key="10">
    <source>
        <dbReference type="PIRSR" id="PIRSR607992-1"/>
    </source>
</evidence>
<dbReference type="GO" id="GO:0005743">
    <property type="term" value="C:mitochondrial inner membrane"/>
    <property type="evidence" value="ECO:0007669"/>
    <property type="project" value="UniProtKB-SubCell"/>
</dbReference>
<keyword evidence="8 12" id="KW-0496">Mitochondrion</keyword>
<dbReference type="GO" id="GO:0048039">
    <property type="term" value="F:ubiquinone binding"/>
    <property type="evidence" value="ECO:0007669"/>
    <property type="project" value="TreeGrafter"/>
</dbReference>